<keyword evidence="3" id="KW-1185">Reference proteome</keyword>
<keyword evidence="1" id="KW-0472">Membrane</keyword>
<evidence type="ECO:0000256" key="1">
    <source>
        <dbReference type="SAM" id="Phobius"/>
    </source>
</evidence>
<evidence type="ECO:0000313" key="2">
    <source>
        <dbReference type="EMBL" id="MFC6825624.1"/>
    </source>
</evidence>
<gene>
    <name evidence="2" type="ORF">ACFQEV_11575</name>
</gene>
<proteinExistence type="predicted"/>
<organism evidence="2 3">
    <name type="scientific">Halopelagius fulvigenes</name>
    <dbReference type="NCBI Taxonomy" id="1198324"/>
    <lineage>
        <taxon>Archaea</taxon>
        <taxon>Methanobacteriati</taxon>
        <taxon>Methanobacteriota</taxon>
        <taxon>Stenosarchaea group</taxon>
        <taxon>Halobacteria</taxon>
        <taxon>Halobacteriales</taxon>
        <taxon>Haloferacaceae</taxon>
    </lineage>
</organism>
<dbReference type="RefSeq" id="WP_379696025.1">
    <property type="nucleotide sequence ID" value="NZ_JBHSXH010000015.1"/>
</dbReference>
<accession>A0ABD5TYN1</accession>
<keyword evidence="1" id="KW-0812">Transmembrane</keyword>
<dbReference type="AlphaFoldDB" id="A0ABD5TYN1"/>
<protein>
    <submittedName>
        <fullName evidence="2">Uncharacterized protein</fullName>
    </submittedName>
</protein>
<dbReference type="EMBL" id="JBHSXH010000015">
    <property type="protein sequence ID" value="MFC6825624.1"/>
    <property type="molecule type" value="Genomic_DNA"/>
</dbReference>
<sequence>MALMTRFHRQVARLHRRIRTCPFWFLAIWIAAIIFEVGVLVGYAIGVVL</sequence>
<reference evidence="2 3" key="1">
    <citation type="journal article" date="2019" name="Int. J. Syst. Evol. Microbiol.">
        <title>The Global Catalogue of Microorganisms (GCM) 10K type strain sequencing project: providing services to taxonomists for standard genome sequencing and annotation.</title>
        <authorList>
            <consortium name="The Broad Institute Genomics Platform"/>
            <consortium name="The Broad Institute Genome Sequencing Center for Infectious Disease"/>
            <person name="Wu L."/>
            <person name="Ma J."/>
        </authorList>
    </citation>
    <scope>NUCLEOTIDE SEQUENCE [LARGE SCALE GENOMIC DNA]</scope>
    <source>
        <strain evidence="2 3">YIM 94188</strain>
    </source>
</reference>
<dbReference type="Proteomes" id="UP001596408">
    <property type="component" value="Unassembled WGS sequence"/>
</dbReference>
<comment type="caution">
    <text evidence="2">The sequence shown here is derived from an EMBL/GenBank/DDBJ whole genome shotgun (WGS) entry which is preliminary data.</text>
</comment>
<evidence type="ECO:0000313" key="3">
    <source>
        <dbReference type="Proteomes" id="UP001596408"/>
    </source>
</evidence>
<name>A0ABD5TYN1_9EURY</name>
<feature type="transmembrane region" description="Helical" evidence="1">
    <location>
        <begin position="21"/>
        <end position="45"/>
    </location>
</feature>
<keyword evidence="1" id="KW-1133">Transmembrane helix</keyword>